<protein>
    <recommendedName>
        <fullName evidence="3">RRM domain-containing protein</fullName>
    </recommendedName>
</protein>
<dbReference type="PANTHER" id="PTHR48025">
    <property type="entry name" value="OS02G0815200 PROTEIN"/>
    <property type="match status" value="1"/>
</dbReference>
<feature type="domain" description="RRM" evidence="3">
    <location>
        <begin position="5"/>
        <end position="82"/>
    </location>
</feature>
<comment type="caution">
    <text evidence="4">The sequence shown here is derived from an EMBL/GenBank/DDBJ whole genome shotgun (WGS) entry which is preliminary data.</text>
</comment>
<evidence type="ECO:0000256" key="1">
    <source>
        <dbReference type="ARBA" id="ARBA00022884"/>
    </source>
</evidence>
<dbReference type="EMBL" id="JABEZV010000012">
    <property type="protein sequence ID" value="MBA0726422.1"/>
    <property type="molecule type" value="Genomic_DNA"/>
</dbReference>
<dbReference type="PANTHER" id="PTHR48025:SF1">
    <property type="entry name" value="RRM DOMAIN-CONTAINING PROTEIN"/>
    <property type="match status" value="1"/>
</dbReference>
<dbReference type="InterPro" id="IPR035979">
    <property type="entry name" value="RBD_domain_sf"/>
</dbReference>
<dbReference type="CDD" id="cd00590">
    <property type="entry name" value="RRM_SF"/>
    <property type="match status" value="1"/>
</dbReference>
<sequence length="191" mass="21984">MKLHVTLLVYNIPVTMHWKGLWTLFRYHGDVIDASIPAKKSKSGRKLGFVRFDKIMDAQKVINRLNGFVILGNRISVYLERFKGRRQVWRKVPVNGDSKQNMENHKEGIVSGKKEMDIKLIIGETYNRSRDNLSLKEVMDGKGKNQIKLIKGHLDDEQLWKLQKCLVGETATFCETKSLTEKIVRTGLGRS</sequence>
<dbReference type="InterPro" id="IPR012677">
    <property type="entry name" value="Nucleotide-bd_a/b_plait_sf"/>
</dbReference>
<organism evidence="4 5">
    <name type="scientific">Gossypium laxum</name>
    <dbReference type="NCBI Taxonomy" id="34288"/>
    <lineage>
        <taxon>Eukaryota</taxon>
        <taxon>Viridiplantae</taxon>
        <taxon>Streptophyta</taxon>
        <taxon>Embryophyta</taxon>
        <taxon>Tracheophyta</taxon>
        <taxon>Spermatophyta</taxon>
        <taxon>Magnoliopsida</taxon>
        <taxon>eudicotyledons</taxon>
        <taxon>Gunneridae</taxon>
        <taxon>Pentapetalae</taxon>
        <taxon>rosids</taxon>
        <taxon>malvids</taxon>
        <taxon>Malvales</taxon>
        <taxon>Malvaceae</taxon>
        <taxon>Malvoideae</taxon>
        <taxon>Gossypium</taxon>
    </lineage>
</organism>
<gene>
    <name evidence="4" type="ORF">Golax_002250</name>
</gene>
<dbReference type="InterPro" id="IPR050502">
    <property type="entry name" value="Euk_RNA-bind_prot"/>
</dbReference>
<name>A0A7J9AR72_9ROSI</name>
<proteinExistence type="predicted"/>
<dbReference type="Proteomes" id="UP000593574">
    <property type="component" value="Unassembled WGS sequence"/>
</dbReference>
<accession>A0A7J9AR72</accession>
<dbReference type="InterPro" id="IPR000504">
    <property type="entry name" value="RRM_dom"/>
</dbReference>
<dbReference type="SUPFAM" id="SSF54928">
    <property type="entry name" value="RNA-binding domain, RBD"/>
    <property type="match status" value="1"/>
</dbReference>
<evidence type="ECO:0000313" key="5">
    <source>
        <dbReference type="Proteomes" id="UP000593574"/>
    </source>
</evidence>
<dbReference type="GO" id="GO:0003729">
    <property type="term" value="F:mRNA binding"/>
    <property type="evidence" value="ECO:0007669"/>
    <property type="project" value="TreeGrafter"/>
</dbReference>
<dbReference type="PROSITE" id="PS50102">
    <property type="entry name" value="RRM"/>
    <property type="match status" value="1"/>
</dbReference>
<evidence type="ECO:0000256" key="2">
    <source>
        <dbReference type="PROSITE-ProRule" id="PRU00176"/>
    </source>
</evidence>
<keyword evidence="5" id="KW-1185">Reference proteome</keyword>
<dbReference type="Gene3D" id="3.30.70.330">
    <property type="match status" value="1"/>
</dbReference>
<evidence type="ECO:0000313" key="4">
    <source>
        <dbReference type="EMBL" id="MBA0726422.1"/>
    </source>
</evidence>
<dbReference type="GO" id="GO:0005634">
    <property type="term" value="C:nucleus"/>
    <property type="evidence" value="ECO:0007669"/>
    <property type="project" value="TreeGrafter"/>
</dbReference>
<dbReference type="Pfam" id="PF00076">
    <property type="entry name" value="RRM_1"/>
    <property type="match status" value="1"/>
</dbReference>
<evidence type="ECO:0000259" key="3">
    <source>
        <dbReference type="PROSITE" id="PS50102"/>
    </source>
</evidence>
<dbReference type="SMART" id="SM00360">
    <property type="entry name" value="RRM"/>
    <property type="match status" value="1"/>
</dbReference>
<dbReference type="AlphaFoldDB" id="A0A7J9AR72"/>
<keyword evidence="1 2" id="KW-0694">RNA-binding</keyword>
<reference evidence="4 5" key="1">
    <citation type="journal article" date="2019" name="Genome Biol. Evol.">
        <title>Insights into the evolution of the New World diploid cottons (Gossypium, subgenus Houzingenia) based on genome sequencing.</title>
        <authorList>
            <person name="Grover C.E."/>
            <person name="Arick M.A. 2nd"/>
            <person name="Thrash A."/>
            <person name="Conover J.L."/>
            <person name="Sanders W.S."/>
            <person name="Peterson D.G."/>
            <person name="Frelichowski J.E."/>
            <person name="Scheffler J.A."/>
            <person name="Scheffler B.E."/>
            <person name="Wendel J.F."/>
        </authorList>
    </citation>
    <scope>NUCLEOTIDE SEQUENCE [LARGE SCALE GENOMIC DNA]</scope>
    <source>
        <strain evidence="4">4</strain>
        <tissue evidence="4">Leaf</tissue>
    </source>
</reference>